<dbReference type="InterPro" id="IPR010985">
    <property type="entry name" value="Ribbon_hlx_hlx"/>
</dbReference>
<name>A0A4V2NW26_9ACTN</name>
<evidence type="ECO:0000259" key="1">
    <source>
        <dbReference type="Pfam" id="PF01402"/>
    </source>
</evidence>
<reference evidence="2 3" key="1">
    <citation type="submission" date="2019-03" db="EMBL/GenBank/DDBJ databases">
        <title>Whole genome sequence of a novel Rubrobacter taiwanensis strain, isolated from Yellowstone National Park.</title>
        <authorList>
            <person name="Freed S."/>
            <person name="Ramaley R.F."/>
            <person name="Kyndt J.A."/>
        </authorList>
    </citation>
    <scope>NUCLEOTIDE SEQUENCE [LARGE SCALE GENOMIC DNA]</scope>
    <source>
        <strain evidence="2 3">Yellowstone</strain>
    </source>
</reference>
<proteinExistence type="predicted"/>
<organism evidence="2 3">
    <name type="scientific">Rubrobacter taiwanensis</name>
    <dbReference type="NCBI Taxonomy" id="185139"/>
    <lineage>
        <taxon>Bacteria</taxon>
        <taxon>Bacillati</taxon>
        <taxon>Actinomycetota</taxon>
        <taxon>Rubrobacteria</taxon>
        <taxon>Rubrobacterales</taxon>
        <taxon>Rubrobacteraceae</taxon>
        <taxon>Rubrobacter</taxon>
    </lineage>
</organism>
<feature type="domain" description="Ribbon-helix-helix protein CopG" evidence="1">
    <location>
        <begin position="3"/>
        <end position="39"/>
    </location>
</feature>
<evidence type="ECO:0000313" key="3">
    <source>
        <dbReference type="Proteomes" id="UP000295244"/>
    </source>
</evidence>
<dbReference type="InterPro" id="IPR013321">
    <property type="entry name" value="Arc_rbn_hlx_hlx"/>
</dbReference>
<evidence type="ECO:0000313" key="2">
    <source>
        <dbReference type="EMBL" id="TCJ15712.1"/>
    </source>
</evidence>
<accession>A0A4V2NW26</accession>
<sequence length="87" mass="10387">MARFVVTIPDEFLKEVDARAKAEHRSRSELVREALRNYLRSGERKEDISNRPDFKRAVRFQDEMRRRHEGSGYSGSAVVREMRDRIY</sequence>
<gene>
    <name evidence="2" type="ORF">E0L93_11975</name>
</gene>
<dbReference type="GO" id="GO:0006355">
    <property type="term" value="P:regulation of DNA-templated transcription"/>
    <property type="evidence" value="ECO:0007669"/>
    <property type="project" value="InterPro"/>
</dbReference>
<dbReference type="Proteomes" id="UP000295244">
    <property type="component" value="Unassembled WGS sequence"/>
</dbReference>
<dbReference type="RefSeq" id="WP_132692241.1">
    <property type="nucleotide sequence ID" value="NZ_SKBU01000022.1"/>
</dbReference>
<dbReference type="SUPFAM" id="SSF47598">
    <property type="entry name" value="Ribbon-helix-helix"/>
    <property type="match status" value="1"/>
</dbReference>
<dbReference type="Gene3D" id="1.10.1220.10">
    <property type="entry name" value="Met repressor-like"/>
    <property type="match status" value="1"/>
</dbReference>
<protein>
    <submittedName>
        <fullName evidence="2">Ribbon-helix-helix protein, CopG family</fullName>
    </submittedName>
</protein>
<dbReference type="CDD" id="cd22231">
    <property type="entry name" value="RHH_NikR_HicB-like"/>
    <property type="match status" value="1"/>
</dbReference>
<keyword evidence="3" id="KW-1185">Reference proteome</keyword>
<comment type="caution">
    <text evidence="2">The sequence shown here is derived from an EMBL/GenBank/DDBJ whole genome shotgun (WGS) entry which is preliminary data.</text>
</comment>
<dbReference type="InterPro" id="IPR002145">
    <property type="entry name" value="CopG"/>
</dbReference>
<dbReference type="Pfam" id="PF01402">
    <property type="entry name" value="RHH_1"/>
    <property type="match status" value="1"/>
</dbReference>
<dbReference type="OrthoDB" id="3710927at2"/>
<dbReference type="AlphaFoldDB" id="A0A4V2NW26"/>
<dbReference type="EMBL" id="SKBU01000022">
    <property type="protein sequence ID" value="TCJ15712.1"/>
    <property type="molecule type" value="Genomic_DNA"/>
</dbReference>